<dbReference type="SUPFAM" id="SSF54826">
    <property type="entry name" value="Enolase N-terminal domain-like"/>
    <property type="match status" value="1"/>
</dbReference>
<evidence type="ECO:0000256" key="2">
    <source>
        <dbReference type="ARBA" id="ARBA00022428"/>
    </source>
</evidence>
<dbReference type="Pfam" id="PF13378">
    <property type="entry name" value="MR_MLE_C"/>
    <property type="match status" value="1"/>
</dbReference>
<dbReference type="GO" id="GO:0016854">
    <property type="term" value="F:racemase and epimerase activity"/>
    <property type="evidence" value="ECO:0007669"/>
    <property type="project" value="UniProtKB-ARBA"/>
</dbReference>
<dbReference type="SFLD" id="SFLDG00180">
    <property type="entry name" value="muconate_cycloisomerase"/>
    <property type="match status" value="1"/>
</dbReference>
<evidence type="ECO:0000256" key="1">
    <source>
        <dbReference type="ARBA" id="ARBA00001968"/>
    </source>
</evidence>
<dbReference type="UniPathway" id="UPA00079"/>
<feature type="binding site" evidence="7">
    <location>
        <position position="214"/>
    </location>
    <ligand>
        <name>Mg(2+)</name>
        <dbReference type="ChEBI" id="CHEBI:18420"/>
    </ligand>
</feature>
<feature type="domain" description="Mandelate racemase/muconate lactonizing enzyme C-terminal" evidence="8">
    <location>
        <begin position="143"/>
        <end position="235"/>
    </location>
</feature>
<comment type="pathway">
    <text evidence="7">Quinol/quinone metabolism; menaquinone biosynthesis.</text>
</comment>
<dbReference type="InterPro" id="IPR029065">
    <property type="entry name" value="Enolase_C-like"/>
</dbReference>
<feature type="binding site" evidence="7">
    <location>
        <position position="239"/>
    </location>
    <ligand>
        <name>Mg(2+)</name>
        <dbReference type="ChEBI" id="CHEBI:18420"/>
    </ligand>
</feature>
<evidence type="ECO:0000256" key="5">
    <source>
        <dbReference type="ARBA" id="ARBA00023239"/>
    </source>
</evidence>
<keyword evidence="2 7" id="KW-0474">Menaquinone biosynthesis</keyword>
<gene>
    <name evidence="7 9" type="primary">menC</name>
    <name evidence="9" type="ORF">EBB45_18140</name>
</gene>
<dbReference type="GO" id="GO:0000287">
    <property type="term" value="F:magnesium ion binding"/>
    <property type="evidence" value="ECO:0007669"/>
    <property type="project" value="UniProtKB-UniRule"/>
</dbReference>
<dbReference type="InterPro" id="IPR036849">
    <property type="entry name" value="Enolase-like_C_sf"/>
</dbReference>
<dbReference type="Gene3D" id="3.30.390.10">
    <property type="entry name" value="Enolase-like, N-terminal domain"/>
    <property type="match status" value="1"/>
</dbReference>
<evidence type="ECO:0000256" key="4">
    <source>
        <dbReference type="ARBA" id="ARBA00022842"/>
    </source>
</evidence>
<protein>
    <recommendedName>
        <fullName evidence="6 7">o-succinylbenzoate synthase</fullName>
        <shortName evidence="7">OSB synthase</shortName>
        <shortName evidence="7">OSBS</shortName>
        <ecNumber evidence="6 7">4.2.1.113</ecNumber>
    </recommendedName>
    <alternativeName>
        <fullName evidence="7">4-(2'-carboxyphenyl)-4-oxybutyric acid synthase</fullName>
    </alternativeName>
    <alternativeName>
        <fullName evidence="7">o-succinylbenzoic acid synthase</fullName>
    </alternativeName>
</protein>
<dbReference type="InterPro" id="IPR029017">
    <property type="entry name" value="Enolase-like_N"/>
</dbReference>
<dbReference type="CDD" id="cd03317">
    <property type="entry name" value="NAAAR"/>
    <property type="match status" value="1"/>
</dbReference>
<dbReference type="SUPFAM" id="SSF51604">
    <property type="entry name" value="Enolase C-terminal domain-like"/>
    <property type="match status" value="1"/>
</dbReference>
<organism evidence="9 10">
    <name type="scientific">Lysinibacillus composti</name>
    <dbReference type="NCBI Taxonomy" id="720633"/>
    <lineage>
        <taxon>Bacteria</taxon>
        <taxon>Bacillati</taxon>
        <taxon>Bacillota</taxon>
        <taxon>Bacilli</taxon>
        <taxon>Bacillales</taxon>
        <taxon>Bacillaceae</taxon>
        <taxon>Lysinibacillus</taxon>
    </lineage>
</organism>
<dbReference type="Proteomes" id="UP000274033">
    <property type="component" value="Unassembled WGS sequence"/>
</dbReference>
<evidence type="ECO:0000256" key="6">
    <source>
        <dbReference type="ARBA" id="ARBA00029491"/>
    </source>
</evidence>
<comment type="function">
    <text evidence="7">Converts 2-succinyl-6-hydroxy-2,4-cyclohexadiene-1-carboxylate (SHCHC) to 2-succinylbenzoate (OSB).</text>
</comment>
<dbReference type="InterPro" id="IPR013341">
    <property type="entry name" value="Mandelate_racemase_N_dom"/>
</dbReference>
<dbReference type="SFLD" id="SFLDF00009">
    <property type="entry name" value="o-succinylbenzoate_synthase"/>
    <property type="match status" value="1"/>
</dbReference>
<evidence type="ECO:0000256" key="7">
    <source>
        <dbReference type="HAMAP-Rule" id="MF_01933"/>
    </source>
</evidence>
<dbReference type="InterPro" id="IPR047585">
    <property type="entry name" value="MenC"/>
</dbReference>
<dbReference type="Pfam" id="PF02746">
    <property type="entry name" value="MR_MLE_N"/>
    <property type="match status" value="1"/>
</dbReference>
<reference evidence="9 10" key="1">
    <citation type="journal article" date="2013" name="J. Microbiol.">
        <title>Lysinibacillus chungkukjangi sp. nov., isolated from Chungkukjang, Korean fermented soybean food.</title>
        <authorList>
            <person name="Kim S.J."/>
            <person name="Jang Y.H."/>
            <person name="Hamada M."/>
            <person name="Ahn J.H."/>
            <person name="Weon H.Y."/>
            <person name="Suzuki K."/>
            <person name="Whang K.S."/>
            <person name="Kwon S.W."/>
        </authorList>
    </citation>
    <scope>NUCLEOTIDE SEQUENCE [LARGE SCALE GENOMIC DNA]</scope>
    <source>
        <strain evidence="9 10">MCCC 1A12701</strain>
    </source>
</reference>
<evidence type="ECO:0000259" key="8">
    <source>
        <dbReference type="SMART" id="SM00922"/>
    </source>
</evidence>
<feature type="active site" description="Proton acceptor" evidence="7">
    <location>
        <position position="263"/>
    </location>
</feature>
<name>A0A3N9UJG8_9BACI</name>
<dbReference type="NCBIfam" id="TIGR01928">
    <property type="entry name" value="menC_lowGC_arch"/>
    <property type="match status" value="1"/>
</dbReference>
<keyword evidence="3 7" id="KW-0479">Metal-binding</keyword>
<dbReference type="EC" id="4.2.1.113" evidence="6 7"/>
<dbReference type="PANTHER" id="PTHR48073:SF5">
    <property type="entry name" value="O-SUCCINYLBENZOATE SYNTHASE"/>
    <property type="match status" value="1"/>
</dbReference>
<dbReference type="RefSeq" id="WP_124766756.1">
    <property type="nucleotide sequence ID" value="NZ_JAFBDY010000028.1"/>
</dbReference>
<sequence length="368" mass="41188">MKLTEITIRHLKMHLKSPFSTSFGTFYDKEFLLLEAKDEQGTSGWGESVAFVAPWYTEETLKTNWHMLEDFLIPLILNKEIQHPDEVTPLFAGIRKNNMAKSAIEGAVWDIYAQHTNQSLTDALGGNKNKIEVGISLGIQESIEKQITVVEHYVKEGYKRIKVKIKPGWDVQVIRSLRERFPDVAMMADANSAYSLEDINILKQLDEYNLTMIEQPLASDDIIDHAVLQKQIKTPICLDESINSLEDARKAIELGSCGVINIKIGRVGGISEAKKIHDYCAEKGVPVWCGGMLESGIGRAQNIALTTLSNFVLPGDTAGSSHYWEKDIINPEVIVEDGYIQVPKTIGIGYEPNMEAIKEFTVSSKVYK</sequence>
<evidence type="ECO:0000256" key="3">
    <source>
        <dbReference type="ARBA" id="ARBA00022723"/>
    </source>
</evidence>
<dbReference type="AlphaFoldDB" id="A0A3N9UJG8"/>
<keyword evidence="4 7" id="KW-0460">Magnesium</keyword>
<proteinExistence type="inferred from homology"/>
<comment type="catalytic activity">
    <reaction evidence="7">
        <text>(1R,6R)-6-hydroxy-2-succinyl-cyclohexa-2,4-diene-1-carboxylate = 2-succinylbenzoate + H2O</text>
        <dbReference type="Rhea" id="RHEA:10196"/>
        <dbReference type="ChEBI" id="CHEBI:15377"/>
        <dbReference type="ChEBI" id="CHEBI:18325"/>
        <dbReference type="ChEBI" id="CHEBI:58689"/>
        <dbReference type="EC" id="4.2.1.113"/>
    </reaction>
</comment>
<evidence type="ECO:0000313" key="10">
    <source>
        <dbReference type="Proteomes" id="UP000274033"/>
    </source>
</evidence>
<dbReference type="GO" id="GO:0043748">
    <property type="term" value="F:O-succinylbenzoate synthase activity"/>
    <property type="evidence" value="ECO:0007669"/>
    <property type="project" value="UniProtKB-EC"/>
</dbReference>
<comment type="cofactor">
    <cofactor evidence="1 7">
        <name>a divalent metal cation</name>
        <dbReference type="ChEBI" id="CHEBI:60240"/>
    </cofactor>
</comment>
<comment type="similarity">
    <text evidence="7">Belongs to the mandelate racemase/muconate lactonizing enzyme family. MenC type 2 subfamily.</text>
</comment>
<dbReference type="OrthoDB" id="9774531at2"/>
<dbReference type="Gene3D" id="3.20.20.120">
    <property type="entry name" value="Enolase-like C-terminal domain"/>
    <property type="match status" value="1"/>
</dbReference>
<feature type="binding site" evidence="7">
    <location>
        <position position="189"/>
    </location>
    <ligand>
        <name>Mg(2+)</name>
        <dbReference type="ChEBI" id="CHEBI:18420"/>
    </ligand>
</feature>
<dbReference type="UniPathway" id="UPA01057">
    <property type="reaction ID" value="UER00165"/>
</dbReference>
<comment type="pathway">
    <text evidence="7">Quinol/quinone metabolism; 1,4-dihydroxy-2-naphthoate biosynthesis; 1,4-dihydroxy-2-naphthoate from chorismate: step 4/7.</text>
</comment>
<feature type="active site" description="Proton donor" evidence="7">
    <location>
        <position position="164"/>
    </location>
</feature>
<comment type="caution">
    <text evidence="9">The sequence shown here is derived from an EMBL/GenBank/DDBJ whole genome shotgun (WGS) entry which is preliminary data.</text>
</comment>
<dbReference type="SFLD" id="SFLDS00001">
    <property type="entry name" value="Enolase"/>
    <property type="match status" value="1"/>
</dbReference>
<dbReference type="GO" id="GO:0009234">
    <property type="term" value="P:menaquinone biosynthetic process"/>
    <property type="evidence" value="ECO:0007669"/>
    <property type="project" value="UniProtKB-UniRule"/>
</dbReference>
<dbReference type="EMBL" id="RRCT01000027">
    <property type="protein sequence ID" value="RQW72342.1"/>
    <property type="molecule type" value="Genomic_DNA"/>
</dbReference>
<evidence type="ECO:0000313" key="9">
    <source>
        <dbReference type="EMBL" id="RQW72342.1"/>
    </source>
</evidence>
<keyword evidence="5 7" id="KW-0456">Lyase</keyword>
<dbReference type="InterPro" id="IPR013342">
    <property type="entry name" value="Mandelate_racemase_C"/>
</dbReference>
<dbReference type="HAMAP" id="MF_01933">
    <property type="entry name" value="MenC_2"/>
    <property type="match status" value="1"/>
</dbReference>
<dbReference type="InterPro" id="IPR010197">
    <property type="entry name" value="OSBS/NAAAR"/>
</dbReference>
<dbReference type="PANTHER" id="PTHR48073">
    <property type="entry name" value="O-SUCCINYLBENZOATE SYNTHASE-RELATED"/>
    <property type="match status" value="1"/>
</dbReference>
<dbReference type="SMART" id="SM00922">
    <property type="entry name" value="MR_MLE"/>
    <property type="match status" value="1"/>
</dbReference>
<accession>A0A3N9UJG8</accession>
<keyword evidence="10" id="KW-1185">Reference proteome</keyword>